<comment type="similarity">
    <text evidence="2">Belongs to the flagella basal body rod proteins family.</text>
</comment>
<evidence type="ECO:0000256" key="6">
    <source>
        <dbReference type="RuleBase" id="RU362062"/>
    </source>
</evidence>
<reference evidence="10" key="1">
    <citation type="submission" date="2009-09" db="EMBL/GenBank/DDBJ databases">
        <title>The complete chromosome of Desulfohalobium retbaense DSM 5692.</title>
        <authorList>
            <consortium name="US DOE Joint Genome Institute (JGI-PGF)"/>
            <person name="Lucas S."/>
            <person name="Copeland A."/>
            <person name="Lapidus A."/>
            <person name="Glavina del Rio T."/>
            <person name="Dalin E."/>
            <person name="Tice H."/>
            <person name="Bruce D."/>
            <person name="Goodwin L."/>
            <person name="Pitluck S."/>
            <person name="Kyrpides N."/>
            <person name="Mavromatis K."/>
            <person name="Ivanova N."/>
            <person name="Mikhailova N."/>
            <person name="Munk A.C."/>
            <person name="Brettin T."/>
            <person name="Detter J.C."/>
            <person name="Han C."/>
            <person name="Tapia R."/>
            <person name="Larimer F."/>
            <person name="Land M."/>
            <person name="Hauser L."/>
            <person name="Markowitz V."/>
            <person name="Cheng J.-F."/>
            <person name="Hugenholtz P."/>
            <person name="Woyke T."/>
            <person name="Wu D."/>
            <person name="Spring S."/>
            <person name="Klenk H.-P."/>
            <person name="Eisen J.A."/>
        </authorList>
    </citation>
    <scope>NUCLEOTIDE SEQUENCE [LARGE SCALE GENOMIC DNA]</scope>
    <source>
        <strain evidence="10">DSM 5692</strain>
    </source>
</reference>
<evidence type="ECO:0000256" key="5">
    <source>
        <dbReference type="ARBA" id="ARBA00025933"/>
    </source>
</evidence>
<feature type="domain" description="Flagellar basal body rod protein N-terminal" evidence="7">
    <location>
        <begin position="7"/>
        <end position="34"/>
    </location>
</feature>
<comment type="subcellular location">
    <subcellularLocation>
        <location evidence="1 6">Bacterial flagellum basal body</location>
    </subcellularLocation>
</comment>
<keyword evidence="9" id="KW-0282">Flagellum</keyword>
<keyword evidence="4 6" id="KW-0975">Bacterial flagellum</keyword>
<dbReference type="OrthoDB" id="9813951at2"/>
<evidence type="ECO:0000259" key="8">
    <source>
        <dbReference type="Pfam" id="PF06429"/>
    </source>
</evidence>
<dbReference type="EMBL" id="CP001734">
    <property type="protein sequence ID" value="ACV67946.1"/>
    <property type="molecule type" value="Genomic_DNA"/>
</dbReference>
<proteinExistence type="inferred from homology"/>
<dbReference type="KEGG" id="drt:Dret_0654"/>
<evidence type="ECO:0000256" key="2">
    <source>
        <dbReference type="ARBA" id="ARBA00009677"/>
    </source>
</evidence>
<dbReference type="STRING" id="485915.Dret_0654"/>
<dbReference type="PANTHER" id="PTHR30435">
    <property type="entry name" value="FLAGELLAR PROTEIN"/>
    <property type="match status" value="1"/>
</dbReference>
<feature type="domain" description="Flagellar basal-body/hook protein C-terminal" evidence="8">
    <location>
        <begin position="97"/>
        <end position="138"/>
    </location>
</feature>
<keyword evidence="9" id="KW-0969">Cilium</keyword>
<gene>
    <name evidence="9" type="ordered locus">Dret_0654</name>
</gene>
<dbReference type="NCBIfam" id="TIGR01395">
    <property type="entry name" value="FlgC"/>
    <property type="match status" value="1"/>
</dbReference>
<protein>
    <recommendedName>
        <fullName evidence="3 6">Flagellar basal-body rod protein FlgC</fullName>
    </recommendedName>
</protein>
<reference evidence="9 10" key="2">
    <citation type="journal article" date="2010" name="Stand. Genomic Sci.">
        <title>Complete genome sequence of Desulfohalobium retbaense type strain (HR(100)).</title>
        <authorList>
            <person name="Spring S."/>
            <person name="Nolan M."/>
            <person name="Lapidus A."/>
            <person name="Glavina Del Rio T."/>
            <person name="Copeland A."/>
            <person name="Tice H."/>
            <person name="Cheng J.F."/>
            <person name="Lucas S."/>
            <person name="Land M."/>
            <person name="Chen F."/>
            <person name="Bruce D."/>
            <person name="Goodwin L."/>
            <person name="Pitluck S."/>
            <person name="Ivanova N."/>
            <person name="Mavromatis K."/>
            <person name="Mikhailova N."/>
            <person name="Pati A."/>
            <person name="Chen A."/>
            <person name="Palaniappan K."/>
            <person name="Hauser L."/>
            <person name="Chang Y.J."/>
            <person name="Jeffries C.D."/>
            <person name="Munk C."/>
            <person name="Kiss H."/>
            <person name="Chain P."/>
            <person name="Han C."/>
            <person name="Brettin T."/>
            <person name="Detter J.C."/>
            <person name="Schuler E."/>
            <person name="Goker M."/>
            <person name="Rohde M."/>
            <person name="Bristow J."/>
            <person name="Eisen J.A."/>
            <person name="Markowitz V."/>
            <person name="Hugenholtz P."/>
            <person name="Kyrpides N.C."/>
            <person name="Klenk H.P."/>
        </authorList>
    </citation>
    <scope>NUCLEOTIDE SEQUENCE [LARGE SCALE GENOMIC DNA]</scope>
    <source>
        <strain evidence="9 10">DSM 5692</strain>
    </source>
</reference>
<accession>C8X0J9</accession>
<dbReference type="InterPro" id="IPR001444">
    <property type="entry name" value="Flag_bb_rod_N"/>
</dbReference>
<dbReference type="eggNOG" id="COG1558">
    <property type="taxonomic scope" value="Bacteria"/>
</dbReference>
<evidence type="ECO:0000256" key="4">
    <source>
        <dbReference type="ARBA" id="ARBA00023143"/>
    </source>
</evidence>
<dbReference type="GO" id="GO:0071978">
    <property type="term" value="P:bacterial-type flagellum-dependent swarming motility"/>
    <property type="evidence" value="ECO:0007669"/>
    <property type="project" value="TreeGrafter"/>
</dbReference>
<dbReference type="PROSITE" id="PS00588">
    <property type="entry name" value="FLAGELLA_BB_ROD"/>
    <property type="match status" value="1"/>
</dbReference>
<dbReference type="AlphaFoldDB" id="C8X0J9"/>
<dbReference type="HOGENOM" id="CLU_123272_0_0_7"/>
<evidence type="ECO:0000259" key="7">
    <source>
        <dbReference type="Pfam" id="PF00460"/>
    </source>
</evidence>
<comment type="subunit">
    <text evidence="5 6">The basal body constitutes a major portion of the flagellar organelle and consists of four rings (L,P,S, and M) mounted on a central rod. The rod consists of about 26 subunits of FlgG in the distal portion, and FlgB, FlgC and FlgF are thought to build up the proximal portion of the rod with about 6 subunits each.</text>
</comment>
<keyword evidence="10" id="KW-1185">Reference proteome</keyword>
<dbReference type="GO" id="GO:0030694">
    <property type="term" value="C:bacterial-type flagellum basal body, rod"/>
    <property type="evidence" value="ECO:0007669"/>
    <property type="project" value="UniProtKB-UniRule"/>
</dbReference>
<dbReference type="RefSeq" id="WP_015751104.1">
    <property type="nucleotide sequence ID" value="NC_013223.1"/>
</dbReference>
<dbReference type="InterPro" id="IPR019776">
    <property type="entry name" value="Flagellar_basal_body_rod_CS"/>
</dbReference>
<dbReference type="Proteomes" id="UP000001052">
    <property type="component" value="Chromosome"/>
</dbReference>
<dbReference type="Pfam" id="PF00460">
    <property type="entry name" value="Flg_bb_rod"/>
    <property type="match status" value="1"/>
</dbReference>
<dbReference type="InterPro" id="IPR006299">
    <property type="entry name" value="FlgC"/>
</dbReference>
<dbReference type="InterPro" id="IPR010930">
    <property type="entry name" value="Flg_bb/hook_C_dom"/>
</dbReference>
<organism evidence="9 10">
    <name type="scientific">Desulfohalobium retbaense (strain ATCC 49708 / DSM 5692 / JCM 16813 / HR100)</name>
    <dbReference type="NCBI Taxonomy" id="485915"/>
    <lineage>
        <taxon>Bacteria</taxon>
        <taxon>Pseudomonadati</taxon>
        <taxon>Thermodesulfobacteriota</taxon>
        <taxon>Desulfovibrionia</taxon>
        <taxon>Desulfovibrionales</taxon>
        <taxon>Desulfohalobiaceae</taxon>
        <taxon>Desulfohalobium</taxon>
    </lineage>
</organism>
<dbReference type="PANTHER" id="PTHR30435:SF2">
    <property type="entry name" value="FLAGELLAR BASAL-BODY ROD PROTEIN FLGC"/>
    <property type="match status" value="1"/>
</dbReference>
<name>C8X0J9_DESRD</name>
<evidence type="ECO:0000313" key="9">
    <source>
        <dbReference type="EMBL" id="ACV67946.1"/>
    </source>
</evidence>
<evidence type="ECO:0000313" key="10">
    <source>
        <dbReference type="Proteomes" id="UP000001052"/>
    </source>
</evidence>
<sequence>MNLFTAMDISASAMTAQSLRMNAASSNLANTETTRTASGEPYYRKSVVLSPKNSFDDELASRLPEGVAGVEVAAIRQDQEALRDVYDPGHPDANGEGYVTMPDINVLEEMTDIMAATRAYEANVTSIKASQRMAVKALEIGG</sequence>
<evidence type="ECO:0000256" key="1">
    <source>
        <dbReference type="ARBA" id="ARBA00004117"/>
    </source>
</evidence>
<dbReference type="Pfam" id="PF06429">
    <property type="entry name" value="Flg_bbr_C"/>
    <property type="match status" value="1"/>
</dbReference>
<keyword evidence="9" id="KW-0966">Cell projection</keyword>
<evidence type="ECO:0000256" key="3">
    <source>
        <dbReference type="ARBA" id="ARBA00017941"/>
    </source>
</evidence>